<reference evidence="3" key="2">
    <citation type="submission" date="2018-12" db="UniProtKB">
        <authorList>
            <consortium name="WormBaseParasite"/>
        </authorList>
    </citation>
    <scope>IDENTIFICATION</scope>
    <source>
        <strain evidence="3">Puerto Rican</strain>
    </source>
</reference>
<evidence type="ECO:0000313" key="3">
    <source>
        <dbReference type="WBParaSite" id="Smp_164560.1"/>
    </source>
</evidence>
<name>A0A3Q0KRR1_SCHMA</name>
<evidence type="ECO:0000313" key="2">
    <source>
        <dbReference type="Proteomes" id="UP000008854"/>
    </source>
</evidence>
<protein>
    <submittedName>
        <fullName evidence="3">Pericentrin</fullName>
    </submittedName>
</protein>
<dbReference type="Proteomes" id="UP000008854">
    <property type="component" value="Unassembled WGS sequence"/>
</dbReference>
<proteinExistence type="predicted"/>
<dbReference type="InterPro" id="IPR028163">
    <property type="entry name" value="HAUS_6_N"/>
</dbReference>
<dbReference type="AlphaFoldDB" id="A0A3Q0KRR1"/>
<dbReference type="InParanoid" id="A0A3Q0KRR1"/>
<keyword evidence="2" id="KW-1185">Reference proteome</keyword>
<sequence>MPQDSKYLLVRYSSVVLRNLKILNYDFETHHVPQQADSFLSFFKVSRKAEFIHILHFLFRTLNPVKYNTELSGFLGSKSDVGFKNATYRWLRILSAEFPKVTSSFFATWGCPAGVGVMRLLANLSSYVLVVSNDMIAFNKQIVENDPNCEWMSVNSIGSVQRDLKHSLSHMISEDLLQRELQKGSEALDVEVQHASEEILKFKQLIVSDSDLQNDMNNTHLFSLCSDKTIELPDELIAYQSQLTKEVSTLRQQFKTYLDKHKPSLLLLNNILDSLNDHKAFALNSSKIRFLQSGNISSSYLDENNKEEPKQIDGKLNFHLFLRHSIMLLQRAFKSYNPSFTNDKFKELSSSQFSTLNQNSSSDCLTVFKQAVGQFYSQTSIDSNFSTHSGKELCRLMNEMHSTIDKLQFELKDEWLRESHLNSKLPEFPAIYSTISQPCISYGSSDEYDVNNKSHNTFDISAESGLNKTDGTLPIHESSHQLFKKSPARSNVQSNFLDESTYKPSTSSLKCSSVNDPRINSLNLKKGNYLKVDHATSNSLSLLRTGSECYTFSKQREIENNLQNLSINSPKNVLADEMCTDIMSSTTDMLKMKGLDHYEGILKTQFPVTSLVSHKPPSTQYSLKDLSNIPESIPCTFQSLSSIMELKESQLCTPTNSSFNLIDDDLEFVNDLLPSSPN</sequence>
<feature type="domain" description="HAUS augmin-like complex subunit 6 N-terminal" evidence="1">
    <location>
        <begin position="17"/>
        <end position="241"/>
    </location>
</feature>
<reference evidence="2" key="1">
    <citation type="journal article" date="2012" name="PLoS Negl. Trop. Dis.">
        <title>A systematically improved high quality genome and transcriptome of the human blood fluke Schistosoma mansoni.</title>
        <authorList>
            <person name="Protasio A.V."/>
            <person name="Tsai I.J."/>
            <person name="Babbage A."/>
            <person name="Nichol S."/>
            <person name="Hunt M."/>
            <person name="Aslett M.A."/>
            <person name="De Silva N."/>
            <person name="Velarde G.S."/>
            <person name="Anderson T.J."/>
            <person name="Clark R.C."/>
            <person name="Davidson C."/>
            <person name="Dillon G.P."/>
            <person name="Holroyd N.E."/>
            <person name="LoVerde P.T."/>
            <person name="Lloyd C."/>
            <person name="McQuillan J."/>
            <person name="Oliveira G."/>
            <person name="Otto T.D."/>
            <person name="Parker-Manuel S.J."/>
            <person name="Quail M.A."/>
            <person name="Wilson R.A."/>
            <person name="Zerlotini A."/>
            <person name="Dunne D.W."/>
            <person name="Berriman M."/>
        </authorList>
    </citation>
    <scope>NUCLEOTIDE SEQUENCE [LARGE SCALE GENOMIC DNA]</scope>
    <source>
        <strain evidence="2">Puerto Rican</strain>
    </source>
</reference>
<accession>A0A3Q0KRR1</accession>
<dbReference type="Pfam" id="PF14661">
    <property type="entry name" value="HAUS6_N"/>
    <property type="match status" value="1"/>
</dbReference>
<dbReference type="WBParaSite" id="Smp_164560.1">
    <property type="protein sequence ID" value="Smp_164560.1"/>
    <property type="gene ID" value="Smp_164560"/>
</dbReference>
<organism evidence="2 3">
    <name type="scientific">Schistosoma mansoni</name>
    <name type="common">Blood fluke</name>
    <dbReference type="NCBI Taxonomy" id="6183"/>
    <lineage>
        <taxon>Eukaryota</taxon>
        <taxon>Metazoa</taxon>
        <taxon>Spiralia</taxon>
        <taxon>Lophotrochozoa</taxon>
        <taxon>Platyhelminthes</taxon>
        <taxon>Trematoda</taxon>
        <taxon>Digenea</taxon>
        <taxon>Strigeidida</taxon>
        <taxon>Schistosomatoidea</taxon>
        <taxon>Schistosomatidae</taxon>
        <taxon>Schistosoma</taxon>
    </lineage>
</organism>
<evidence type="ECO:0000259" key="1">
    <source>
        <dbReference type="Pfam" id="PF14661"/>
    </source>
</evidence>